<feature type="region of interest" description="Disordered" evidence="1">
    <location>
        <begin position="119"/>
        <end position="144"/>
    </location>
</feature>
<evidence type="ECO:0000256" key="1">
    <source>
        <dbReference type="SAM" id="MobiDB-lite"/>
    </source>
</evidence>
<keyword evidence="2" id="KW-0472">Membrane</keyword>
<keyword evidence="5" id="KW-1185">Reference proteome</keyword>
<feature type="compositionally biased region" description="Basic and acidic residues" evidence="1">
    <location>
        <begin position="119"/>
        <end position="140"/>
    </location>
</feature>
<gene>
    <name evidence="4" type="ORF">PGABG01_0510300</name>
</gene>
<organism evidence="4 5">
    <name type="scientific">Plasmodium gaboni</name>
    <dbReference type="NCBI Taxonomy" id="647221"/>
    <lineage>
        <taxon>Eukaryota</taxon>
        <taxon>Sar</taxon>
        <taxon>Alveolata</taxon>
        <taxon>Apicomplexa</taxon>
        <taxon>Aconoidasida</taxon>
        <taxon>Haemosporida</taxon>
        <taxon>Plasmodiidae</taxon>
        <taxon>Plasmodium</taxon>
        <taxon>Plasmodium (Laverania)</taxon>
    </lineage>
</organism>
<accession>A0ABY1UIJ7</accession>
<dbReference type="EMBL" id="LT969428">
    <property type="protein sequence ID" value="SOV11856.1"/>
    <property type="molecule type" value="Genomic_DNA"/>
</dbReference>
<feature type="compositionally biased region" description="Basic and acidic residues" evidence="1">
    <location>
        <begin position="267"/>
        <end position="313"/>
    </location>
</feature>
<evidence type="ECO:0000256" key="3">
    <source>
        <dbReference type="SAM" id="SignalP"/>
    </source>
</evidence>
<evidence type="ECO:0000313" key="5">
    <source>
        <dbReference type="Proteomes" id="UP000831156"/>
    </source>
</evidence>
<keyword evidence="2" id="KW-0812">Transmembrane</keyword>
<proteinExistence type="predicted"/>
<feature type="chain" id="PRO_5045109637" evidence="3">
    <location>
        <begin position="23"/>
        <end position="375"/>
    </location>
</feature>
<reference evidence="4" key="1">
    <citation type="submission" date="2016-09" db="EMBL/GenBank/DDBJ databases">
        <authorList>
            <consortium name="Pathogen Informatics"/>
            <person name="Sun Q."/>
            <person name="Inoue M."/>
        </authorList>
    </citation>
    <scope>NUCLEOTIDE SEQUENCE</scope>
</reference>
<name>A0ABY1UIJ7_9APIC</name>
<evidence type="ECO:0000256" key="2">
    <source>
        <dbReference type="SAM" id="Phobius"/>
    </source>
</evidence>
<feature type="transmembrane region" description="Helical" evidence="2">
    <location>
        <begin position="323"/>
        <end position="343"/>
    </location>
</feature>
<protein>
    <submittedName>
        <fullName evidence="4">Uncharacterized protein</fullName>
    </submittedName>
</protein>
<keyword evidence="3" id="KW-0732">Signal</keyword>
<evidence type="ECO:0000313" key="4">
    <source>
        <dbReference type="EMBL" id="SOV11856.1"/>
    </source>
</evidence>
<dbReference type="Proteomes" id="UP000831156">
    <property type="component" value="Chromosome 5"/>
</dbReference>
<feature type="region of interest" description="Disordered" evidence="1">
    <location>
        <begin position="266"/>
        <end position="315"/>
    </location>
</feature>
<keyword evidence="2" id="KW-1133">Transmembrane helix</keyword>
<feature type="signal peptide" evidence="3">
    <location>
        <begin position="1"/>
        <end position="22"/>
    </location>
</feature>
<sequence>MINIGYLFLVLSFLLLEKTFYGNDTFIGFEDFYVRRKNKIWSCNLNREKSYFHNKTINTSYKNRVLKESILLNLDLDVKKYKDDIITKKKTPENIYKDKNENNYEMKYDEGISNKIEEEKKDEKEVTENEEKDEKKEKQYNSDINKPVSLSHLKQYKNIYVNNNKKINKEKSIKKHLHPYNFENKSNKYLTFLLLDIRKESSTFMVPMKFYISQAISNISDEEYNKLMENNSVDVYLNNALVEYKYENFEIKEGEAEVEGEVEIDGVEGKENNMNEEEKYNNDNDEKYNKENKDKENEINSNGHHENNEHQENDNGDSVIMKYTIIISGIVLLFAISFIIYYFDIIQKIKRKLNKQRKSNATMAIGRDKIQEEFM</sequence>